<dbReference type="EMBL" id="VZBP01000148">
    <property type="protein sequence ID" value="MQO10359.1"/>
    <property type="molecule type" value="Genomic_DNA"/>
</dbReference>
<reference evidence="1" key="2">
    <citation type="submission" date="2022-12" db="EMBL/GenBank/DDBJ databases">
        <title>Distinct polysaccharide growth profiles of human intestinal Prevotella copri isolates.</title>
        <authorList>
            <person name="Fehlner-Peach H."/>
            <person name="Magnabosco C."/>
            <person name="Raghavan V."/>
            <person name="Scher J.U."/>
            <person name="Tett A."/>
            <person name="Cox L.M."/>
            <person name="Gottsegen C."/>
            <person name="Watters A."/>
            <person name="Wiltshire- Gordon J.D."/>
            <person name="Segata N."/>
            <person name="Bonneau R."/>
            <person name="Littman D.R."/>
        </authorList>
    </citation>
    <scope>NUCLEOTIDE SEQUENCE</scope>
    <source>
        <strain evidence="3">iA624</strain>
        <strain evidence="1">IAQ1179</strain>
    </source>
</reference>
<organism evidence="1 4">
    <name type="scientific">Segatella copri</name>
    <dbReference type="NCBI Taxonomy" id="165179"/>
    <lineage>
        <taxon>Bacteria</taxon>
        <taxon>Pseudomonadati</taxon>
        <taxon>Bacteroidota</taxon>
        <taxon>Bacteroidia</taxon>
        <taxon>Bacteroidales</taxon>
        <taxon>Prevotellaceae</taxon>
        <taxon>Segatella</taxon>
    </lineage>
</organism>
<evidence type="ECO:0000313" key="1">
    <source>
        <dbReference type="EMBL" id="MQN13166.1"/>
    </source>
</evidence>
<name>A0AA90UGP1_9BACT</name>
<evidence type="ECO:0000313" key="2">
    <source>
        <dbReference type="EMBL" id="MQO10359.1"/>
    </source>
</evidence>
<comment type="caution">
    <text evidence="1">The sequence shown here is derived from an EMBL/GenBank/DDBJ whole genome shotgun (WGS) entry which is preliminary data.</text>
</comment>
<evidence type="ECO:0000313" key="4">
    <source>
        <dbReference type="Proteomes" id="UP000442105"/>
    </source>
</evidence>
<dbReference type="EMBL" id="VZCW01000265">
    <property type="protein sequence ID" value="MQN13166.1"/>
    <property type="molecule type" value="Genomic_DNA"/>
</dbReference>
<accession>A0AA90UGP1</accession>
<gene>
    <name evidence="2" type="ORF">F7D57_11695</name>
    <name evidence="1" type="ORF">F7D95_10150</name>
</gene>
<reference evidence="4" key="1">
    <citation type="submission" date="2019-09" db="EMBL/GenBank/DDBJ databases">
        <title>Distinct polysaccharide growth profiles of human intestinal Prevotella copri isolates.</title>
        <authorList>
            <person name="Fehlner-Peach H."/>
            <person name="Magnabosco C."/>
            <person name="Raghavan V."/>
            <person name="Scher J.U."/>
            <person name="Tett A."/>
            <person name="Cox L.M."/>
            <person name="Gottsegen C."/>
            <person name="Watters A."/>
            <person name="Wiltshire- Gordon J.D."/>
            <person name="Segata N."/>
            <person name="Bonneau R."/>
            <person name="Littman D.R."/>
        </authorList>
    </citation>
    <scope>NUCLEOTIDE SEQUENCE [LARGE SCALE GENOMIC DNA]</scope>
    <source>
        <strain evidence="2">IA624</strain>
        <strain evidence="4">iAQ1179</strain>
    </source>
</reference>
<dbReference type="RefSeq" id="WP_153097558.1">
    <property type="nucleotide sequence ID" value="NZ_VZBP01000148.1"/>
</dbReference>
<protein>
    <submittedName>
        <fullName evidence="1">Uncharacterized protein</fullName>
    </submittedName>
</protein>
<evidence type="ECO:0000313" key="3">
    <source>
        <dbReference type="Proteomes" id="UP000405805"/>
    </source>
</evidence>
<dbReference type="Proteomes" id="UP000442105">
    <property type="component" value="Unassembled WGS sequence"/>
</dbReference>
<dbReference type="AlphaFoldDB" id="A0AA90UGP1"/>
<dbReference type="Proteomes" id="UP000405805">
    <property type="component" value="Unassembled WGS sequence"/>
</dbReference>
<sequence>MDFADVDWNQGNYFIKAFVNGDAVGASQIKSVPFALIADGIRGVLTKRQLIGTWKVNNLGFITFNVTKASPYTGEVGKYVMFSVYDKDGMSFKILKTEYKN</sequence>
<proteinExistence type="predicted"/>